<dbReference type="Proteomes" id="UP000827284">
    <property type="component" value="Unassembled WGS sequence"/>
</dbReference>
<evidence type="ECO:0000313" key="2">
    <source>
        <dbReference type="Proteomes" id="UP000827284"/>
    </source>
</evidence>
<comment type="caution">
    <text evidence="1">The sequence shown here is derived from an EMBL/GenBank/DDBJ whole genome shotgun (WGS) entry which is preliminary data.</text>
</comment>
<organism evidence="1 2">
    <name type="scientific">Entomortierella parvispora</name>
    <dbReference type="NCBI Taxonomy" id="205924"/>
    <lineage>
        <taxon>Eukaryota</taxon>
        <taxon>Fungi</taxon>
        <taxon>Fungi incertae sedis</taxon>
        <taxon>Mucoromycota</taxon>
        <taxon>Mortierellomycotina</taxon>
        <taxon>Mortierellomycetes</taxon>
        <taxon>Mortierellales</taxon>
        <taxon>Mortierellaceae</taxon>
        <taxon>Entomortierella</taxon>
    </lineage>
</organism>
<reference evidence="1" key="1">
    <citation type="submission" date="2021-11" db="EMBL/GenBank/DDBJ databases">
        <authorList>
            <person name="Herlambang A."/>
            <person name="Guo Y."/>
            <person name="Takashima Y."/>
            <person name="Nishizawa T."/>
        </authorList>
    </citation>
    <scope>NUCLEOTIDE SEQUENCE</scope>
    <source>
        <strain evidence="1">E1425</strain>
    </source>
</reference>
<dbReference type="OrthoDB" id="2441952at2759"/>
<name>A0A9P3HN47_9FUNG</name>
<evidence type="ECO:0000313" key="1">
    <source>
        <dbReference type="EMBL" id="GJJ79273.1"/>
    </source>
</evidence>
<proteinExistence type="predicted"/>
<protein>
    <submittedName>
        <fullName evidence="1">Uncharacterized protein</fullName>
    </submittedName>
</protein>
<accession>A0A9P3HN47</accession>
<dbReference type="AlphaFoldDB" id="A0A9P3HN47"/>
<keyword evidence="2" id="KW-1185">Reference proteome</keyword>
<dbReference type="EMBL" id="BQFW01000018">
    <property type="protein sequence ID" value="GJJ79273.1"/>
    <property type="molecule type" value="Genomic_DNA"/>
</dbReference>
<sequence length="101" mass="11476">MALFAIRCRTNKEKKRPHGVQVPPVSVQQIIGMMAFVNDNWGNPLRRVDQHGNVVLENVPVALRGLYWSDFRYLCRVMTFSSLSLQSLVSPCLFHASVDMS</sequence>
<reference evidence="1" key="2">
    <citation type="journal article" date="2022" name="Microbiol. Resour. Announc.">
        <title>Whole-Genome Sequence of Entomortierella parvispora E1425, a Mucoromycotan Fungus Associated with Burkholderiaceae-Related Endosymbiotic Bacteria.</title>
        <authorList>
            <person name="Herlambang A."/>
            <person name="Guo Y."/>
            <person name="Takashima Y."/>
            <person name="Narisawa K."/>
            <person name="Ohta H."/>
            <person name="Nishizawa T."/>
        </authorList>
    </citation>
    <scope>NUCLEOTIDE SEQUENCE</scope>
    <source>
        <strain evidence="1">E1425</strain>
    </source>
</reference>
<gene>
    <name evidence="1" type="ORF">EMPS_11634</name>
</gene>